<accession>A0A9J5ZFS2</accession>
<proteinExistence type="predicted"/>
<comment type="caution">
    <text evidence="1">The sequence shown here is derived from an EMBL/GenBank/DDBJ whole genome shotgun (WGS) entry which is preliminary data.</text>
</comment>
<organism evidence="1 2">
    <name type="scientific">Solanum commersonii</name>
    <name type="common">Commerson's wild potato</name>
    <name type="synonym">Commerson's nightshade</name>
    <dbReference type="NCBI Taxonomy" id="4109"/>
    <lineage>
        <taxon>Eukaryota</taxon>
        <taxon>Viridiplantae</taxon>
        <taxon>Streptophyta</taxon>
        <taxon>Embryophyta</taxon>
        <taxon>Tracheophyta</taxon>
        <taxon>Spermatophyta</taxon>
        <taxon>Magnoliopsida</taxon>
        <taxon>eudicotyledons</taxon>
        <taxon>Gunneridae</taxon>
        <taxon>Pentapetalae</taxon>
        <taxon>asterids</taxon>
        <taxon>lamiids</taxon>
        <taxon>Solanales</taxon>
        <taxon>Solanaceae</taxon>
        <taxon>Solanoideae</taxon>
        <taxon>Solaneae</taxon>
        <taxon>Solanum</taxon>
    </lineage>
</organism>
<evidence type="ECO:0000313" key="2">
    <source>
        <dbReference type="Proteomes" id="UP000824120"/>
    </source>
</evidence>
<keyword evidence="2" id="KW-1185">Reference proteome</keyword>
<gene>
    <name evidence="1" type="ORF">H5410_020967</name>
</gene>
<reference evidence="1 2" key="1">
    <citation type="submission" date="2020-09" db="EMBL/GenBank/DDBJ databases">
        <title>De no assembly of potato wild relative species, Solanum commersonii.</title>
        <authorList>
            <person name="Cho K."/>
        </authorList>
    </citation>
    <scope>NUCLEOTIDE SEQUENCE [LARGE SCALE GENOMIC DNA]</scope>
    <source>
        <strain evidence="1">LZ3.2</strain>
        <tissue evidence="1">Leaf</tissue>
    </source>
</reference>
<name>A0A9J5ZFS2_SOLCO</name>
<dbReference type="AlphaFoldDB" id="A0A9J5ZFS2"/>
<sequence length="122" mass="14075">MKMIILIDEDVISLTCLLIVHIYITNDITHWINEYYGTKIQPTLTLTNRVNCNYSLVSKEVELSFTDHTMTMTFHLTNSLMALPFTNLHDIYSDLICVLIMVNPVIEKGVTKRQKIVVTNEL</sequence>
<evidence type="ECO:0000313" key="1">
    <source>
        <dbReference type="EMBL" id="KAG5609686.1"/>
    </source>
</evidence>
<dbReference type="EMBL" id="JACXVP010000004">
    <property type="protein sequence ID" value="KAG5609686.1"/>
    <property type="molecule type" value="Genomic_DNA"/>
</dbReference>
<protein>
    <submittedName>
        <fullName evidence="1">Uncharacterized protein</fullName>
    </submittedName>
</protein>
<dbReference type="Proteomes" id="UP000824120">
    <property type="component" value="Chromosome 4"/>
</dbReference>